<evidence type="ECO:0000259" key="1">
    <source>
        <dbReference type="Pfam" id="PF00534"/>
    </source>
</evidence>
<name>A0A1M5JW12_SALEC</name>
<proteinExistence type="predicted"/>
<dbReference type="InterPro" id="IPR028098">
    <property type="entry name" value="Glyco_trans_4-like_N"/>
</dbReference>
<protein>
    <submittedName>
        <fullName evidence="3">Colanic acid/amylovoran biosynthesis glycosyltransferase</fullName>
    </submittedName>
</protein>
<evidence type="ECO:0000313" key="3">
    <source>
        <dbReference type="EMBL" id="SHG44419.1"/>
    </source>
</evidence>
<gene>
    <name evidence="3" type="ORF">SAMN05444483_11254</name>
</gene>
<reference evidence="4" key="1">
    <citation type="submission" date="2016-11" db="EMBL/GenBank/DDBJ databases">
        <authorList>
            <person name="Varghese N."/>
            <person name="Submissions S."/>
        </authorList>
    </citation>
    <scope>NUCLEOTIDE SEQUENCE [LARGE SCALE GENOMIC DNA]</scope>
    <source>
        <strain evidence="4">DSM 24579</strain>
    </source>
</reference>
<accession>A0A1M5JW12</accession>
<dbReference type="Gene3D" id="3.40.50.2000">
    <property type="entry name" value="Glycogen Phosphorylase B"/>
    <property type="match status" value="2"/>
</dbReference>
<organism evidence="3 4">
    <name type="scientific">Salegentibacter echinorum</name>
    <dbReference type="NCBI Taxonomy" id="1073325"/>
    <lineage>
        <taxon>Bacteria</taxon>
        <taxon>Pseudomonadati</taxon>
        <taxon>Bacteroidota</taxon>
        <taxon>Flavobacteriia</taxon>
        <taxon>Flavobacteriales</taxon>
        <taxon>Flavobacteriaceae</taxon>
        <taxon>Salegentibacter</taxon>
    </lineage>
</organism>
<evidence type="ECO:0000313" key="4">
    <source>
        <dbReference type="Proteomes" id="UP000183945"/>
    </source>
</evidence>
<dbReference type="PANTHER" id="PTHR45947:SF3">
    <property type="entry name" value="SULFOQUINOVOSYL TRANSFERASE SQD2"/>
    <property type="match status" value="1"/>
</dbReference>
<dbReference type="InterPro" id="IPR001296">
    <property type="entry name" value="Glyco_trans_1"/>
</dbReference>
<dbReference type="Pfam" id="PF13439">
    <property type="entry name" value="Glyco_transf_4"/>
    <property type="match status" value="1"/>
</dbReference>
<dbReference type="AlphaFoldDB" id="A0A1M5JW12"/>
<sequence length="406" mass="46640">MFKLWQFPHLSETFITAQIITAIKCGFEVSVLVKEALDFEESKQKSLIEEYEITDKIIPEDYKVPKNKLFRLLKIAFLLPNIFRNFIFFRRFLKEQKKLSLSLFYQFHFYTKFKDFDIIHVQYGTNRSPIDNFKKIGFFNSKLIVSFHGHDAFFPINGFIENNGYYDDLFLYGDLIIANTPYLARKIEELGCPAQKLKTIPVGVDASFFNGEKKKNQIEESFQLISVGRLDKVKGHKYAIKVVKSLKAKGFPVHLSIIGEGEERLALKNLIKEFKLESEVSLIGKKSQAEVKDYLLSGNLYILAAVPVENNRRETQGLATLEAQACGLPVVVFDSGGVKYTLKDGETGFIVPEFDTDKMVEKIEMLFSNRKKLETMSANAKAFVTQNFAQAIIDQRWCNLYSELVK</sequence>
<dbReference type="PANTHER" id="PTHR45947">
    <property type="entry name" value="SULFOQUINOVOSYL TRANSFERASE SQD2"/>
    <property type="match status" value="1"/>
</dbReference>
<evidence type="ECO:0000259" key="2">
    <source>
        <dbReference type="Pfam" id="PF13439"/>
    </source>
</evidence>
<dbReference type="GO" id="GO:0016757">
    <property type="term" value="F:glycosyltransferase activity"/>
    <property type="evidence" value="ECO:0007669"/>
    <property type="project" value="InterPro"/>
</dbReference>
<keyword evidence="3" id="KW-0808">Transferase</keyword>
<dbReference type="EMBL" id="FQVT01000012">
    <property type="protein sequence ID" value="SHG44419.1"/>
    <property type="molecule type" value="Genomic_DNA"/>
</dbReference>
<dbReference type="Pfam" id="PF00534">
    <property type="entry name" value="Glycos_transf_1"/>
    <property type="match status" value="1"/>
</dbReference>
<keyword evidence="4" id="KW-1185">Reference proteome</keyword>
<dbReference type="Proteomes" id="UP000183945">
    <property type="component" value="Unassembled WGS sequence"/>
</dbReference>
<dbReference type="SUPFAM" id="SSF53756">
    <property type="entry name" value="UDP-Glycosyltransferase/glycogen phosphorylase"/>
    <property type="match status" value="1"/>
</dbReference>
<feature type="domain" description="Glycosyl transferase family 1" evidence="1">
    <location>
        <begin position="213"/>
        <end position="382"/>
    </location>
</feature>
<dbReference type="STRING" id="1073325.SAMN05444483_11254"/>
<feature type="domain" description="Glycosyltransferase subfamily 4-like N-terminal" evidence="2">
    <location>
        <begin position="88"/>
        <end position="207"/>
    </location>
</feature>
<dbReference type="InterPro" id="IPR050194">
    <property type="entry name" value="Glycosyltransferase_grp1"/>
</dbReference>
<dbReference type="CDD" id="cd03801">
    <property type="entry name" value="GT4_PimA-like"/>
    <property type="match status" value="1"/>
</dbReference>